<evidence type="ECO:0000256" key="1">
    <source>
        <dbReference type="SAM" id="MobiDB-lite"/>
    </source>
</evidence>
<comment type="caution">
    <text evidence="2">The sequence shown here is derived from an EMBL/GenBank/DDBJ whole genome shotgun (WGS) entry which is preliminary data.</text>
</comment>
<organism evidence="2 3">
    <name type="scientific">Tilletia horrida</name>
    <dbReference type="NCBI Taxonomy" id="155126"/>
    <lineage>
        <taxon>Eukaryota</taxon>
        <taxon>Fungi</taxon>
        <taxon>Dikarya</taxon>
        <taxon>Basidiomycota</taxon>
        <taxon>Ustilaginomycotina</taxon>
        <taxon>Exobasidiomycetes</taxon>
        <taxon>Tilletiales</taxon>
        <taxon>Tilletiaceae</taxon>
        <taxon>Tilletia</taxon>
    </lineage>
</organism>
<protein>
    <submittedName>
        <fullName evidence="2">Uncharacterized protein</fullName>
    </submittedName>
</protein>
<gene>
    <name evidence="2" type="ORF">OC842_007973</name>
</gene>
<evidence type="ECO:0000313" key="3">
    <source>
        <dbReference type="Proteomes" id="UP001176521"/>
    </source>
</evidence>
<proteinExistence type="predicted"/>
<sequence length="64" mass="6518">LRDLLYKEMRGVGMSAADRKERFDHWFPPYAGPAAARASTSRADASGASSSGAPSAGASSASAS</sequence>
<name>A0AAN6G797_9BASI</name>
<accession>A0AAN6G797</accession>
<dbReference type="EMBL" id="JAPDMQ010001559">
    <property type="protein sequence ID" value="KAK0517865.1"/>
    <property type="molecule type" value="Genomic_DNA"/>
</dbReference>
<keyword evidence="3" id="KW-1185">Reference proteome</keyword>
<evidence type="ECO:0000313" key="2">
    <source>
        <dbReference type="EMBL" id="KAK0517865.1"/>
    </source>
</evidence>
<reference evidence="2" key="1">
    <citation type="journal article" date="2023" name="PhytoFront">
        <title>Draft Genome Resources of Seven Strains of Tilletia horrida, Causal Agent of Kernel Smut of Rice.</title>
        <authorList>
            <person name="Khanal S."/>
            <person name="Antony Babu S."/>
            <person name="Zhou X.G."/>
        </authorList>
    </citation>
    <scope>NUCLEOTIDE SEQUENCE</scope>
    <source>
        <strain evidence="2">TX3</strain>
    </source>
</reference>
<dbReference type="AlphaFoldDB" id="A0AAN6G797"/>
<dbReference type="Proteomes" id="UP001176521">
    <property type="component" value="Unassembled WGS sequence"/>
</dbReference>
<feature type="region of interest" description="Disordered" evidence="1">
    <location>
        <begin position="33"/>
        <end position="64"/>
    </location>
</feature>
<feature type="non-terminal residue" evidence="2">
    <location>
        <position position="1"/>
    </location>
</feature>